<dbReference type="PANTHER" id="PTHR43133">
    <property type="entry name" value="RNA POLYMERASE ECF-TYPE SIGMA FACTO"/>
    <property type="match status" value="1"/>
</dbReference>
<dbReference type="SUPFAM" id="SSF88946">
    <property type="entry name" value="Sigma2 domain of RNA polymerase sigma factors"/>
    <property type="match status" value="1"/>
</dbReference>
<dbReference type="InterPro" id="IPR036388">
    <property type="entry name" value="WH-like_DNA-bd_sf"/>
</dbReference>
<dbReference type="Pfam" id="PF04542">
    <property type="entry name" value="Sigma70_r2"/>
    <property type="match status" value="1"/>
</dbReference>
<dbReference type="InterPro" id="IPR013324">
    <property type="entry name" value="RNA_pol_sigma_r3/r4-like"/>
</dbReference>
<keyword evidence="4" id="KW-0804">Transcription</keyword>
<dbReference type="Gene3D" id="1.10.1740.10">
    <property type="match status" value="1"/>
</dbReference>
<keyword evidence="3" id="KW-0731">Sigma factor</keyword>
<protein>
    <submittedName>
        <fullName evidence="7">ECF RNA polymerase sigma factor SigL</fullName>
    </submittedName>
</protein>
<dbReference type="NCBIfam" id="TIGR02937">
    <property type="entry name" value="sigma70-ECF"/>
    <property type="match status" value="1"/>
</dbReference>
<dbReference type="PANTHER" id="PTHR43133:SF46">
    <property type="entry name" value="RNA POLYMERASE SIGMA-70 FACTOR ECF SUBFAMILY"/>
    <property type="match status" value="1"/>
</dbReference>
<evidence type="ECO:0000256" key="1">
    <source>
        <dbReference type="ARBA" id="ARBA00010641"/>
    </source>
</evidence>
<evidence type="ECO:0000256" key="4">
    <source>
        <dbReference type="ARBA" id="ARBA00023163"/>
    </source>
</evidence>
<name>A0A6N2TJR9_9BACE</name>
<dbReference type="InterPro" id="IPR039425">
    <property type="entry name" value="RNA_pol_sigma-70-like"/>
</dbReference>
<dbReference type="Pfam" id="PF08281">
    <property type="entry name" value="Sigma70_r4_2"/>
    <property type="match status" value="1"/>
</dbReference>
<accession>A0A6N2TJR9</accession>
<feature type="domain" description="RNA polymerase sigma factor 70 region 4 type 2" evidence="6">
    <location>
        <begin position="112"/>
        <end position="157"/>
    </location>
</feature>
<dbReference type="InterPro" id="IPR013249">
    <property type="entry name" value="RNA_pol_sigma70_r4_t2"/>
</dbReference>
<reference evidence="7" key="1">
    <citation type="submission" date="2019-11" db="EMBL/GenBank/DDBJ databases">
        <authorList>
            <person name="Feng L."/>
        </authorList>
    </citation>
    <scope>NUCLEOTIDE SEQUENCE</scope>
    <source>
        <strain evidence="7">BintestinalisLFYP9</strain>
    </source>
</reference>
<evidence type="ECO:0000313" key="7">
    <source>
        <dbReference type="EMBL" id="VYT05657.1"/>
    </source>
</evidence>
<comment type="similarity">
    <text evidence="1">Belongs to the sigma-70 factor family. ECF subfamily.</text>
</comment>
<dbReference type="SUPFAM" id="SSF88659">
    <property type="entry name" value="Sigma3 and sigma4 domains of RNA polymerase sigma factors"/>
    <property type="match status" value="1"/>
</dbReference>
<dbReference type="GO" id="GO:0006352">
    <property type="term" value="P:DNA-templated transcription initiation"/>
    <property type="evidence" value="ECO:0007669"/>
    <property type="project" value="InterPro"/>
</dbReference>
<evidence type="ECO:0000256" key="3">
    <source>
        <dbReference type="ARBA" id="ARBA00023082"/>
    </source>
</evidence>
<keyword evidence="2" id="KW-0805">Transcription regulation</keyword>
<dbReference type="GO" id="GO:0003677">
    <property type="term" value="F:DNA binding"/>
    <property type="evidence" value="ECO:0007669"/>
    <property type="project" value="InterPro"/>
</dbReference>
<dbReference type="InterPro" id="IPR014284">
    <property type="entry name" value="RNA_pol_sigma-70_dom"/>
</dbReference>
<evidence type="ECO:0000256" key="2">
    <source>
        <dbReference type="ARBA" id="ARBA00023015"/>
    </source>
</evidence>
<dbReference type="InterPro" id="IPR013325">
    <property type="entry name" value="RNA_pol_sigma_r2"/>
</dbReference>
<proteinExistence type="inferred from homology"/>
<dbReference type="EMBL" id="CACRSU010000015">
    <property type="protein sequence ID" value="VYT05657.1"/>
    <property type="molecule type" value="Genomic_DNA"/>
</dbReference>
<evidence type="ECO:0000259" key="5">
    <source>
        <dbReference type="Pfam" id="PF04542"/>
    </source>
</evidence>
<dbReference type="GO" id="GO:0016987">
    <property type="term" value="F:sigma factor activity"/>
    <property type="evidence" value="ECO:0007669"/>
    <property type="project" value="UniProtKB-KW"/>
</dbReference>
<dbReference type="AlphaFoldDB" id="A0A6N2TJR9"/>
<dbReference type="Gene3D" id="1.10.10.10">
    <property type="entry name" value="Winged helix-like DNA-binding domain superfamily/Winged helix DNA-binding domain"/>
    <property type="match status" value="1"/>
</dbReference>
<evidence type="ECO:0000259" key="6">
    <source>
        <dbReference type="Pfam" id="PF08281"/>
    </source>
</evidence>
<sequence length="166" mass="20136">MTTTELIAEYYTDYHHSVYLYIYHKINSKEESKDLLQDVFLRLMEYNQMLRRDTVKYFIFTIARNLVTDYLRSYYRKQEMTSYMYDVAEYSNNETESGIIANDLLAHEISKLRKLPLQRQKIYTLHRFEDQSTADIAADLNLSHRTVENHLFISRKEIREYMQQCI</sequence>
<gene>
    <name evidence="7" type="primary">sigL_2</name>
    <name evidence="7" type="ORF">BILFYP9_01603</name>
</gene>
<organism evidence="7">
    <name type="scientific">Bacteroides intestinalis</name>
    <dbReference type="NCBI Taxonomy" id="329854"/>
    <lineage>
        <taxon>Bacteria</taxon>
        <taxon>Pseudomonadati</taxon>
        <taxon>Bacteroidota</taxon>
        <taxon>Bacteroidia</taxon>
        <taxon>Bacteroidales</taxon>
        <taxon>Bacteroidaceae</taxon>
        <taxon>Bacteroides</taxon>
    </lineage>
</organism>
<feature type="domain" description="RNA polymerase sigma-70 region 2" evidence="5">
    <location>
        <begin position="11"/>
        <end position="74"/>
    </location>
</feature>
<dbReference type="InterPro" id="IPR007627">
    <property type="entry name" value="RNA_pol_sigma70_r2"/>
</dbReference>